<dbReference type="InterPro" id="IPR001789">
    <property type="entry name" value="Sig_transdc_resp-reg_receiver"/>
</dbReference>
<dbReference type="Proteomes" id="UP001161388">
    <property type="component" value="Unassembled WGS sequence"/>
</dbReference>
<dbReference type="Pfam" id="PF00072">
    <property type="entry name" value="Response_reg"/>
    <property type="match status" value="1"/>
</dbReference>
<comment type="caution">
    <text evidence="4">The sequence shown here is derived from an EMBL/GenBank/DDBJ whole genome shotgun (WGS) entry which is preliminary data.</text>
</comment>
<name>A0ABQ5VM38_9RHOB</name>
<gene>
    <name evidence="4" type="ORF">GCM10007927_29020</name>
</gene>
<evidence type="ECO:0000256" key="1">
    <source>
        <dbReference type="ARBA" id="ARBA00022553"/>
    </source>
</evidence>
<dbReference type="PROSITE" id="PS50110">
    <property type="entry name" value="RESPONSE_REGULATORY"/>
    <property type="match status" value="1"/>
</dbReference>
<dbReference type="RefSeq" id="WP_284374533.1">
    <property type="nucleotide sequence ID" value="NZ_BAABWP010000002.1"/>
</dbReference>
<dbReference type="PANTHER" id="PTHR44591:SF3">
    <property type="entry name" value="RESPONSE REGULATORY DOMAIN-CONTAINING PROTEIN"/>
    <property type="match status" value="1"/>
</dbReference>
<evidence type="ECO:0000313" key="4">
    <source>
        <dbReference type="EMBL" id="GLQ28099.1"/>
    </source>
</evidence>
<evidence type="ECO:0000256" key="2">
    <source>
        <dbReference type="PROSITE-ProRule" id="PRU00169"/>
    </source>
</evidence>
<sequence length="127" mass="13825">MTPRRKILLVEDDPEIREVISIFLSSEPYEIVASENLSAALQRLSTMGPFDLAILDFWLGTEHSVSILDTIRAKGDNTPVIVISGGNDHMDLEATAAIADISGAVVFLQKPFQKSTLLEAVSSVLEI</sequence>
<organism evidence="4 5">
    <name type="scientific">Sulfitobacter pacificus</name>
    <dbReference type="NCBI Taxonomy" id="1499314"/>
    <lineage>
        <taxon>Bacteria</taxon>
        <taxon>Pseudomonadati</taxon>
        <taxon>Pseudomonadota</taxon>
        <taxon>Alphaproteobacteria</taxon>
        <taxon>Rhodobacterales</taxon>
        <taxon>Roseobacteraceae</taxon>
        <taxon>Sulfitobacter</taxon>
    </lineage>
</organism>
<keyword evidence="5" id="KW-1185">Reference proteome</keyword>
<evidence type="ECO:0000313" key="5">
    <source>
        <dbReference type="Proteomes" id="UP001161388"/>
    </source>
</evidence>
<dbReference type="SMART" id="SM00448">
    <property type="entry name" value="REC"/>
    <property type="match status" value="1"/>
</dbReference>
<dbReference type="PANTHER" id="PTHR44591">
    <property type="entry name" value="STRESS RESPONSE REGULATOR PROTEIN 1"/>
    <property type="match status" value="1"/>
</dbReference>
<dbReference type="InterPro" id="IPR011006">
    <property type="entry name" value="CheY-like_superfamily"/>
</dbReference>
<dbReference type="InterPro" id="IPR050595">
    <property type="entry name" value="Bact_response_regulator"/>
</dbReference>
<evidence type="ECO:0000259" key="3">
    <source>
        <dbReference type="PROSITE" id="PS50110"/>
    </source>
</evidence>
<proteinExistence type="predicted"/>
<dbReference type="EMBL" id="BSNL01000001">
    <property type="protein sequence ID" value="GLQ28099.1"/>
    <property type="molecule type" value="Genomic_DNA"/>
</dbReference>
<reference evidence="4" key="2">
    <citation type="submission" date="2023-01" db="EMBL/GenBank/DDBJ databases">
        <title>Draft genome sequence of Sulfitobacter pacificus strain NBRC 109915.</title>
        <authorList>
            <person name="Sun Q."/>
            <person name="Mori K."/>
        </authorList>
    </citation>
    <scope>NUCLEOTIDE SEQUENCE</scope>
    <source>
        <strain evidence="4">NBRC 109915</strain>
    </source>
</reference>
<dbReference type="SUPFAM" id="SSF52172">
    <property type="entry name" value="CheY-like"/>
    <property type="match status" value="1"/>
</dbReference>
<feature type="modified residue" description="4-aspartylphosphate" evidence="2">
    <location>
        <position position="56"/>
    </location>
</feature>
<dbReference type="Gene3D" id="3.40.50.2300">
    <property type="match status" value="1"/>
</dbReference>
<feature type="domain" description="Response regulatory" evidence="3">
    <location>
        <begin position="6"/>
        <end position="125"/>
    </location>
</feature>
<keyword evidence="1 2" id="KW-0597">Phosphoprotein</keyword>
<protein>
    <recommendedName>
        <fullName evidence="3">Response regulatory domain-containing protein</fullName>
    </recommendedName>
</protein>
<reference evidence="4" key="1">
    <citation type="journal article" date="2014" name="Int. J. Syst. Evol. Microbiol.">
        <title>Complete genome of a new Firmicutes species belonging to the dominant human colonic microbiota ('Ruminococcus bicirculans') reveals two chromosomes and a selective capacity to utilize plant glucans.</title>
        <authorList>
            <consortium name="NISC Comparative Sequencing Program"/>
            <person name="Wegmann U."/>
            <person name="Louis P."/>
            <person name="Goesmann A."/>
            <person name="Henrissat B."/>
            <person name="Duncan S.H."/>
            <person name="Flint H.J."/>
        </authorList>
    </citation>
    <scope>NUCLEOTIDE SEQUENCE</scope>
    <source>
        <strain evidence="4">NBRC 109915</strain>
    </source>
</reference>
<accession>A0ABQ5VM38</accession>